<evidence type="ECO:0000313" key="3">
    <source>
        <dbReference type="Proteomes" id="UP000314294"/>
    </source>
</evidence>
<accession>A0A4Z2F3Z6</accession>
<organism evidence="2 3">
    <name type="scientific">Liparis tanakae</name>
    <name type="common">Tanaka's snailfish</name>
    <dbReference type="NCBI Taxonomy" id="230148"/>
    <lineage>
        <taxon>Eukaryota</taxon>
        <taxon>Metazoa</taxon>
        <taxon>Chordata</taxon>
        <taxon>Craniata</taxon>
        <taxon>Vertebrata</taxon>
        <taxon>Euteleostomi</taxon>
        <taxon>Actinopterygii</taxon>
        <taxon>Neopterygii</taxon>
        <taxon>Teleostei</taxon>
        <taxon>Neoteleostei</taxon>
        <taxon>Acanthomorphata</taxon>
        <taxon>Eupercaria</taxon>
        <taxon>Perciformes</taxon>
        <taxon>Cottioidei</taxon>
        <taxon>Cottales</taxon>
        <taxon>Liparidae</taxon>
        <taxon>Liparis</taxon>
    </lineage>
</organism>
<sequence>MSRVSREDGTERHGRGVERRETRAPIGRESPDAAKGVTAVSASESGERRAETGRREPNKQKTERTRQHSKRPLTSARTPMIKDEVFIPIRAVSNAVTQHPPCTRTHADRVCVGHLRHGDVQTAVSCPPR</sequence>
<keyword evidence="3" id="KW-1185">Reference proteome</keyword>
<feature type="compositionally biased region" description="Basic and acidic residues" evidence="1">
    <location>
        <begin position="1"/>
        <end position="23"/>
    </location>
</feature>
<reference evidence="2 3" key="1">
    <citation type="submission" date="2019-03" db="EMBL/GenBank/DDBJ databases">
        <title>First draft genome of Liparis tanakae, snailfish: a comprehensive survey of snailfish specific genes.</title>
        <authorList>
            <person name="Kim W."/>
            <person name="Song I."/>
            <person name="Jeong J.-H."/>
            <person name="Kim D."/>
            <person name="Kim S."/>
            <person name="Ryu S."/>
            <person name="Song J.Y."/>
            <person name="Lee S.K."/>
        </authorList>
    </citation>
    <scope>NUCLEOTIDE SEQUENCE [LARGE SCALE GENOMIC DNA]</scope>
    <source>
        <tissue evidence="2">Muscle</tissue>
    </source>
</reference>
<gene>
    <name evidence="2" type="ORF">EYF80_053959</name>
</gene>
<dbReference type="EMBL" id="SRLO01001694">
    <property type="protein sequence ID" value="TNN35877.1"/>
    <property type="molecule type" value="Genomic_DNA"/>
</dbReference>
<dbReference type="Proteomes" id="UP000314294">
    <property type="component" value="Unassembled WGS sequence"/>
</dbReference>
<feature type="region of interest" description="Disordered" evidence="1">
    <location>
        <begin position="1"/>
        <end position="81"/>
    </location>
</feature>
<protein>
    <submittedName>
        <fullName evidence="2">Uncharacterized protein</fullName>
    </submittedName>
</protein>
<comment type="caution">
    <text evidence="2">The sequence shown here is derived from an EMBL/GenBank/DDBJ whole genome shotgun (WGS) entry which is preliminary data.</text>
</comment>
<evidence type="ECO:0000313" key="2">
    <source>
        <dbReference type="EMBL" id="TNN35877.1"/>
    </source>
</evidence>
<evidence type="ECO:0000256" key="1">
    <source>
        <dbReference type="SAM" id="MobiDB-lite"/>
    </source>
</evidence>
<dbReference type="AlphaFoldDB" id="A0A4Z2F3Z6"/>
<feature type="compositionally biased region" description="Basic and acidic residues" evidence="1">
    <location>
        <begin position="45"/>
        <end position="66"/>
    </location>
</feature>
<proteinExistence type="predicted"/>
<name>A0A4Z2F3Z6_9TELE</name>